<gene>
    <name evidence="2" type="ORF">CARN5_2932</name>
</gene>
<feature type="transmembrane region" description="Helical" evidence="1">
    <location>
        <begin position="45"/>
        <end position="69"/>
    </location>
</feature>
<protein>
    <submittedName>
        <fullName evidence="2">Uncharacterized protein</fullName>
    </submittedName>
</protein>
<feature type="transmembrane region" description="Helical" evidence="1">
    <location>
        <begin position="21"/>
        <end position="39"/>
    </location>
</feature>
<evidence type="ECO:0000313" key="2">
    <source>
        <dbReference type="EMBL" id="CBI03646.1"/>
    </source>
</evidence>
<reference evidence="2" key="1">
    <citation type="submission" date="2009-10" db="EMBL/GenBank/DDBJ databases">
        <title>Diversity of trophic interactions inside an arsenic-rich microbial ecosystem.</title>
        <authorList>
            <person name="Bertin P.N."/>
            <person name="Heinrich-Salmeron A."/>
            <person name="Pelletier E."/>
            <person name="Goulhen-Chollet F."/>
            <person name="Arsene-Ploetze F."/>
            <person name="Gallien S."/>
            <person name="Calteau A."/>
            <person name="Vallenet D."/>
            <person name="Casiot C."/>
            <person name="Chane-Woon-Ming B."/>
            <person name="Giloteaux L."/>
            <person name="Barakat M."/>
            <person name="Bonnefoy V."/>
            <person name="Bruneel O."/>
            <person name="Chandler M."/>
            <person name="Cleiss J."/>
            <person name="Duran R."/>
            <person name="Elbaz-Poulichet F."/>
            <person name="Fonknechten N."/>
            <person name="Lauga B."/>
            <person name="Mornico D."/>
            <person name="Ortet P."/>
            <person name="Schaeffer C."/>
            <person name="Siguier P."/>
            <person name="Alexander Thil Smith A."/>
            <person name="Van Dorsselaer A."/>
            <person name="Weissenbach J."/>
            <person name="Medigue C."/>
            <person name="Le Paslier D."/>
        </authorList>
    </citation>
    <scope>NUCLEOTIDE SEQUENCE</scope>
</reference>
<keyword evidence="1" id="KW-0472">Membrane</keyword>
<sequence>METQPATSIFTQAAFLRQLPPVLVGSGATLLLLFIFHPGHRAAPLGLLVALTILVGAAMGLILQAACWLDAFLDKWVRAMLHGAACLYSPQEKPRSLRWLIVFSLQIPSKALKIAFSQPISAQAPNIFAAEILFIAVNFGDLAIRQK</sequence>
<accession>E6Q8X0</accession>
<name>E6Q8X0_9ZZZZ</name>
<comment type="caution">
    <text evidence="2">The sequence shown here is derived from an EMBL/GenBank/DDBJ whole genome shotgun (WGS) entry which is preliminary data.</text>
</comment>
<keyword evidence="1" id="KW-1133">Transmembrane helix</keyword>
<dbReference type="EMBL" id="CABP01000020">
    <property type="protein sequence ID" value="CBI03646.1"/>
    <property type="molecule type" value="Genomic_DNA"/>
</dbReference>
<dbReference type="AlphaFoldDB" id="E6Q8X0"/>
<proteinExistence type="predicted"/>
<evidence type="ECO:0000256" key="1">
    <source>
        <dbReference type="SAM" id="Phobius"/>
    </source>
</evidence>
<organism evidence="2">
    <name type="scientific">mine drainage metagenome</name>
    <dbReference type="NCBI Taxonomy" id="410659"/>
    <lineage>
        <taxon>unclassified sequences</taxon>
        <taxon>metagenomes</taxon>
        <taxon>ecological metagenomes</taxon>
    </lineage>
</organism>
<keyword evidence="1" id="KW-0812">Transmembrane</keyword>